<feature type="non-terminal residue" evidence="2">
    <location>
        <position position="164"/>
    </location>
</feature>
<dbReference type="AlphaFoldDB" id="A0A0S4JJ30"/>
<protein>
    <submittedName>
        <fullName evidence="2">Uncharacterized protein</fullName>
    </submittedName>
</protein>
<gene>
    <name evidence="2" type="ORF">BSAL_24160</name>
</gene>
<sequence length="164" mass="18148">MSTKRRVVAPVPPPPNDRAGNSSPTTIAEIEERLHHTGNELMRLPHIGPLIASERPIVASWPAKAPARVSTSLNPTSAAPSPYTAPTAQLPLQLVAMINERHRMLERVAEPDMETLVAMHFGVVEECCKKLNKHFPTYRDVYRGMQDSLTALHDHFGTMLADID</sequence>
<name>A0A0S4JJ30_BODSA</name>
<evidence type="ECO:0000256" key="1">
    <source>
        <dbReference type="SAM" id="MobiDB-lite"/>
    </source>
</evidence>
<organism evidence="2 3">
    <name type="scientific">Bodo saltans</name>
    <name type="common">Flagellated protozoan</name>
    <dbReference type="NCBI Taxonomy" id="75058"/>
    <lineage>
        <taxon>Eukaryota</taxon>
        <taxon>Discoba</taxon>
        <taxon>Euglenozoa</taxon>
        <taxon>Kinetoplastea</taxon>
        <taxon>Metakinetoplastina</taxon>
        <taxon>Eubodonida</taxon>
        <taxon>Bodonidae</taxon>
        <taxon>Bodo</taxon>
    </lineage>
</organism>
<accession>A0A0S4JJ30</accession>
<reference evidence="3" key="1">
    <citation type="submission" date="2015-09" db="EMBL/GenBank/DDBJ databases">
        <authorList>
            <consortium name="Pathogen Informatics"/>
        </authorList>
    </citation>
    <scope>NUCLEOTIDE SEQUENCE [LARGE SCALE GENOMIC DNA]</scope>
    <source>
        <strain evidence="3">Lake Konstanz</strain>
    </source>
</reference>
<dbReference type="Proteomes" id="UP000051952">
    <property type="component" value="Unassembled WGS sequence"/>
</dbReference>
<feature type="region of interest" description="Disordered" evidence="1">
    <location>
        <begin position="1"/>
        <end position="23"/>
    </location>
</feature>
<keyword evidence="3" id="KW-1185">Reference proteome</keyword>
<evidence type="ECO:0000313" key="2">
    <source>
        <dbReference type="EMBL" id="CUG89937.1"/>
    </source>
</evidence>
<dbReference type="VEuPathDB" id="TriTrypDB:BSAL_24160"/>
<dbReference type="EMBL" id="CYKH01001780">
    <property type="protein sequence ID" value="CUG89937.1"/>
    <property type="molecule type" value="Genomic_DNA"/>
</dbReference>
<proteinExistence type="predicted"/>
<evidence type="ECO:0000313" key="3">
    <source>
        <dbReference type="Proteomes" id="UP000051952"/>
    </source>
</evidence>